<comment type="similarity">
    <text evidence="5">Belongs to the NtaA/SnaA/DszA monooxygenase family.</text>
</comment>
<dbReference type="InterPro" id="IPR011251">
    <property type="entry name" value="Luciferase-like_dom"/>
</dbReference>
<evidence type="ECO:0000313" key="9">
    <source>
        <dbReference type="Proteomes" id="UP000225108"/>
    </source>
</evidence>
<evidence type="ECO:0000256" key="3">
    <source>
        <dbReference type="ARBA" id="ARBA00023002"/>
    </source>
</evidence>
<evidence type="ECO:0000259" key="7">
    <source>
        <dbReference type="Pfam" id="PF00296"/>
    </source>
</evidence>
<organism evidence="8 9">
    <name type="scientific">Williamsia marianensis</name>
    <dbReference type="NCBI Taxonomy" id="85044"/>
    <lineage>
        <taxon>Bacteria</taxon>
        <taxon>Bacillati</taxon>
        <taxon>Actinomycetota</taxon>
        <taxon>Actinomycetes</taxon>
        <taxon>Mycobacteriales</taxon>
        <taxon>Nocardiaceae</taxon>
        <taxon>Williamsia</taxon>
    </lineage>
</organism>
<dbReference type="GO" id="GO:0004497">
    <property type="term" value="F:monooxygenase activity"/>
    <property type="evidence" value="ECO:0007669"/>
    <property type="project" value="UniProtKB-KW"/>
</dbReference>
<dbReference type="PANTHER" id="PTHR30011">
    <property type="entry name" value="ALKANESULFONATE MONOOXYGENASE-RELATED"/>
    <property type="match status" value="1"/>
</dbReference>
<dbReference type="PIRSF" id="PIRSF000337">
    <property type="entry name" value="NTA_MOA"/>
    <property type="match status" value="1"/>
</dbReference>
<feature type="binding site" evidence="6">
    <location>
        <position position="87"/>
    </location>
    <ligand>
        <name>FMN</name>
        <dbReference type="ChEBI" id="CHEBI:58210"/>
    </ligand>
</feature>
<protein>
    <submittedName>
        <fullName evidence="8">Nitrilotriacetate monooxygenase</fullName>
    </submittedName>
</protein>
<dbReference type="EMBL" id="PEBD01000011">
    <property type="protein sequence ID" value="PHV64949.1"/>
    <property type="molecule type" value="Genomic_DNA"/>
</dbReference>
<feature type="domain" description="Luciferase-like" evidence="7">
    <location>
        <begin position="25"/>
        <end position="303"/>
    </location>
</feature>
<dbReference type="InterPro" id="IPR036661">
    <property type="entry name" value="Luciferase-like_sf"/>
</dbReference>
<keyword evidence="4 8" id="KW-0503">Monooxygenase</keyword>
<evidence type="ECO:0000256" key="2">
    <source>
        <dbReference type="ARBA" id="ARBA00022643"/>
    </source>
</evidence>
<reference evidence="8 9" key="1">
    <citation type="submission" date="2017-10" db="EMBL/GenBank/DDBJ databases">
        <title>The draft genome sequence of Williamsia sp. BULT 1.1 isolated from the semi-arid grassland soils from South Africa.</title>
        <authorList>
            <person name="Kabwe M.H."/>
            <person name="Govender N."/>
            <person name="Mutseka Lunga P."/>
            <person name="Vikram S."/>
            <person name="Makhalanyane T.P."/>
        </authorList>
    </citation>
    <scope>NUCLEOTIDE SEQUENCE [LARGE SCALE GENOMIC DNA]</scope>
    <source>
        <strain evidence="8 9">BULT 1.1</strain>
    </source>
</reference>
<feature type="binding site" evidence="6">
    <location>
        <position position="140"/>
    </location>
    <ligand>
        <name>FMN</name>
        <dbReference type="ChEBI" id="CHEBI:58210"/>
    </ligand>
</feature>
<feature type="binding site" evidence="6">
    <location>
        <position position="49"/>
    </location>
    <ligand>
        <name>FMN</name>
        <dbReference type="ChEBI" id="CHEBI:58210"/>
    </ligand>
</feature>
<evidence type="ECO:0000256" key="6">
    <source>
        <dbReference type="PIRSR" id="PIRSR000337-1"/>
    </source>
</evidence>
<keyword evidence="3" id="KW-0560">Oxidoreductase</keyword>
<evidence type="ECO:0000313" key="8">
    <source>
        <dbReference type="EMBL" id="PHV64949.1"/>
    </source>
</evidence>
<dbReference type="Pfam" id="PF00296">
    <property type="entry name" value="Bac_luciferase"/>
    <property type="match status" value="1"/>
</dbReference>
<proteinExistence type="inferred from homology"/>
<dbReference type="Proteomes" id="UP000225108">
    <property type="component" value="Unassembled WGS sequence"/>
</dbReference>
<accession>A0A2G3PGL0</accession>
<evidence type="ECO:0000256" key="5">
    <source>
        <dbReference type="ARBA" id="ARBA00033748"/>
    </source>
</evidence>
<evidence type="ECO:0000256" key="1">
    <source>
        <dbReference type="ARBA" id="ARBA00022630"/>
    </source>
</evidence>
<dbReference type="AlphaFoldDB" id="A0A2G3PGL0"/>
<dbReference type="GO" id="GO:0016705">
    <property type="term" value="F:oxidoreductase activity, acting on paired donors, with incorporation or reduction of molecular oxygen"/>
    <property type="evidence" value="ECO:0007669"/>
    <property type="project" value="InterPro"/>
</dbReference>
<feature type="binding site" evidence="6">
    <location>
        <position position="212"/>
    </location>
    <ligand>
        <name>FMN</name>
        <dbReference type="ChEBI" id="CHEBI:58210"/>
    </ligand>
</feature>
<keyword evidence="2 6" id="KW-0288">FMN</keyword>
<dbReference type="Gene3D" id="3.20.20.30">
    <property type="entry name" value="Luciferase-like domain"/>
    <property type="match status" value="1"/>
</dbReference>
<dbReference type="InterPro" id="IPR016215">
    <property type="entry name" value="NTA_MOA"/>
</dbReference>
<name>A0A2G3PGL0_WILMA</name>
<keyword evidence="1 6" id="KW-0285">Flavoprotein</keyword>
<sequence length="437" mass="47656">MGLTDGYGNLHGAWRAPNVDPNNYAEIEASIRYAQAAERGLFAFLFTPDFPAVRGDIEHATISNVLDPIVSLTAIARATSRIGFVATGSTTFQEPFNVARQFKALDVISHGRAGWNAVTTSDPAVAANYGRPVSDRAERYQRAHEAVQIVQSLWGSWEKEAWVKDQAGDRFLDPSKLRPINLQGEHVASRGPLAIPPSEQGQPVIFTSGGPSPHLLTLAGRYASGFISEVWTIDEARAQRQMVRDAATEFGRDPDEIKYFPGLMTTVSPTVREGIDRRIALAGDVIEARLPHLGAMLGLHLSPDRIDEPLTERELAAARAAPTDPRSGIALEVARLGWSPRDVLAHGVIDFHPTVVGPGVRHADHMQEWFEAGAADGFWVSPDVYEDGVDAFVDEVVPLLQERGIYPTEYPGATLRANLDVPSQYGIDPRTSSRTSV</sequence>
<dbReference type="NCBIfam" id="TIGR03860">
    <property type="entry name" value="FMN_nitrolo"/>
    <property type="match status" value="1"/>
</dbReference>
<gene>
    <name evidence="8" type="ORF">CSW57_21530</name>
</gene>
<dbReference type="InterPro" id="IPR051260">
    <property type="entry name" value="Diverse_substr_monoxygenases"/>
</dbReference>
<dbReference type="SUPFAM" id="SSF51679">
    <property type="entry name" value="Bacterial luciferase-like"/>
    <property type="match status" value="1"/>
</dbReference>
<evidence type="ECO:0000256" key="4">
    <source>
        <dbReference type="ARBA" id="ARBA00023033"/>
    </source>
</evidence>
<dbReference type="PANTHER" id="PTHR30011:SF16">
    <property type="entry name" value="C2H2 FINGER DOMAIN TRANSCRIPTION FACTOR (EUROFUNG)-RELATED"/>
    <property type="match status" value="1"/>
</dbReference>
<comment type="caution">
    <text evidence="8">The sequence shown here is derived from an EMBL/GenBank/DDBJ whole genome shotgun (WGS) entry which is preliminary data.</text>
</comment>